<evidence type="ECO:0000313" key="7">
    <source>
        <dbReference type="Proteomes" id="UP000578531"/>
    </source>
</evidence>
<evidence type="ECO:0000259" key="5">
    <source>
        <dbReference type="PROSITE" id="PS50026"/>
    </source>
</evidence>
<accession>A0A8H6L301</accession>
<comment type="caution">
    <text evidence="1">Lacks conserved residue(s) required for the propagation of feature annotation.</text>
</comment>
<keyword evidence="4" id="KW-0732">Signal</keyword>
<keyword evidence="3" id="KW-0812">Transmembrane</keyword>
<feature type="compositionally biased region" description="Basic and acidic residues" evidence="2">
    <location>
        <begin position="533"/>
        <end position="544"/>
    </location>
</feature>
<name>A0A8H6L301_9LECA</name>
<feature type="compositionally biased region" description="Polar residues" evidence="2">
    <location>
        <begin position="128"/>
        <end position="141"/>
    </location>
</feature>
<keyword evidence="7" id="KW-1185">Reference proteome</keyword>
<keyword evidence="3" id="KW-0472">Membrane</keyword>
<feature type="signal peptide" evidence="4">
    <location>
        <begin position="1"/>
        <end position="16"/>
    </location>
</feature>
<organism evidence="6 7">
    <name type="scientific">Letharia columbiana</name>
    <dbReference type="NCBI Taxonomy" id="112416"/>
    <lineage>
        <taxon>Eukaryota</taxon>
        <taxon>Fungi</taxon>
        <taxon>Dikarya</taxon>
        <taxon>Ascomycota</taxon>
        <taxon>Pezizomycotina</taxon>
        <taxon>Lecanoromycetes</taxon>
        <taxon>OSLEUM clade</taxon>
        <taxon>Lecanoromycetidae</taxon>
        <taxon>Lecanorales</taxon>
        <taxon>Lecanorineae</taxon>
        <taxon>Parmeliaceae</taxon>
        <taxon>Letharia</taxon>
    </lineage>
</organism>
<feature type="compositionally biased region" description="Polar residues" evidence="2">
    <location>
        <begin position="582"/>
        <end position="599"/>
    </location>
</feature>
<dbReference type="Proteomes" id="UP000578531">
    <property type="component" value="Unassembled WGS sequence"/>
</dbReference>
<sequence length="923" mass="98218">MLKHSLLLLLLSTSDTRQEMESDTREPRRGTAGQGRTVSGEKSPAGSVKRARERAAAGLPPERPQMPPYPTPLSVKTSPRTSPQQGTSPTDRARYPQYPTHGSRQGQSFSSNVPLASSRPRKGPASPVSPQEYTQTSSTQERNVGRGPPPQRPPRPNFVPPMPQSSGYRDNQPPPLQYRKPQPQEQPPRNYWEDSYLDSSSSSRPLTTSTTSTGTGSSPGSIPDFPSTPAMPSTLPMPSYQPPPRRNLGPPPSARKGGSSYYSQTSFVPPIPEELSDTHSSYASSTVMPVSWSDGPPEYYMGAGIDEEEEEDAPGGNSGRGSSAGDHDDASGLVRKGGNPRITSLDTVESGDESDRGSRGMQELDWQARQDERWRPGFAGTADTDPIGRHNFRGNARLHPYSGYESDATFLDSPTGESPMPRALKTNNLPTSNAYFGTPSSTGSPVDPTVDQILGHLEKGGALAPSGTASPSTAASMTGKGTKRPPNLNLKATKEGRDSATSLPELIRRATKLASNLDRGKTASRLGMLDMLNAKEKESRERAGKGSRTGSISDILAAFPSPSPTTPTGQRPSGWPTPSPHGKSNLSRAQTVNYGSSTGHRSKKRRCCGMPVWAFILLLIILLLLIAAAVIIPITLIVLPRQHKNNSPTLDSCQTSNPCGNGGTNVLIDKTCRCVCANGYVGLTCNTPGDSSCTTSDVPVTGTTGAYKNSTLGSSIPRLLTAAESNYSIPITSYTLLSIFSASNLSCSSENALVTFNSQSQRRDLDLPLLFFSSESHFHHRPRILDLEEVVALPTRTHHHPSHILEARGAAQTSENIVFAAPTGDVPPAAASSVPASTTDEKTITSTVLDFARTAVLFIFQETSSLDITTTALDKLHATLSNGKTFDASDTSAGGNITVDLSALTVGFGNGTLYGGKGTGAKR</sequence>
<dbReference type="PROSITE" id="PS50026">
    <property type="entry name" value="EGF_3"/>
    <property type="match status" value="1"/>
</dbReference>
<dbReference type="RefSeq" id="XP_037163072.1">
    <property type="nucleotide sequence ID" value="XM_037310112.1"/>
</dbReference>
<evidence type="ECO:0000256" key="2">
    <source>
        <dbReference type="SAM" id="MobiDB-lite"/>
    </source>
</evidence>
<evidence type="ECO:0000256" key="4">
    <source>
        <dbReference type="SAM" id="SignalP"/>
    </source>
</evidence>
<feature type="region of interest" description="Disordered" evidence="2">
    <location>
        <begin position="528"/>
        <end position="604"/>
    </location>
</feature>
<feature type="region of interest" description="Disordered" evidence="2">
    <location>
        <begin position="460"/>
        <end position="504"/>
    </location>
</feature>
<keyword evidence="1" id="KW-0245">EGF-like domain</keyword>
<feature type="compositionally biased region" description="Polar residues" evidence="2">
    <location>
        <begin position="278"/>
        <end position="288"/>
    </location>
</feature>
<feature type="chain" id="PRO_5034378493" description="EGF-like domain-containing protein" evidence="4">
    <location>
        <begin position="17"/>
        <end position="923"/>
    </location>
</feature>
<evidence type="ECO:0000256" key="1">
    <source>
        <dbReference type="PROSITE-ProRule" id="PRU00076"/>
    </source>
</evidence>
<comment type="caution">
    <text evidence="6">The sequence shown here is derived from an EMBL/GenBank/DDBJ whole genome shotgun (WGS) entry which is preliminary data.</text>
</comment>
<reference evidence="6 7" key="1">
    <citation type="journal article" date="2020" name="Genomics">
        <title>Complete, high-quality genomes from long-read metagenomic sequencing of two wolf lichen thalli reveals enigmatic genome architecture.</title>
        <authorList>
            <person name="McKenzie S.K."/>
            <person name="Walston R.F."/>
            <person name="Allen J.L."/>
        </authorList>
    </citation>
    <scope>NUCLEOTIDE SEQUENCE [LARGE SCALE GENOMIC DNA]</scope>
    <source>
        <strain evidence="6">WasteWater2</strain>
    </source>
</reference>
<dbReference type="PROSITE" id="PS01186">
    <property type="entry name" value="EGF_2"/>
    <property type="match status" value="1"/>
</dbReference>
<proteinExistence type="predicted"/>
<dbReference type="InterPro" id="IPR000742">
    <property type="entry name" value="EGF"/>
</dbReference>
<dbReference type="PANTHER" id="PTHR17178:SF0">
    <property type="entry name" value="SERGLYCIN"/>
    <property type="match status" value="1"/>
</dbReference>
<gene>
    <name evidence="6" type="ORF">HO173_008212</name>
</gene>
<dbReference type="PROSITE" id="PS00022">
    <property type="entry name" value="EGF_1"/>
    <property type="match status" value="1"/>
</dbReference>
<feature type="transmembrane region" description="Helical" evidence="3">
    <location>
        <begin position="612"/>
        <end position="639"/>
    </location>
</feature>
<dbReference type="PANTHER" id="PTHR17178">
    <property type="entry name" value="SECRETORY GRANULE PROTEOGLYCAN CORE PROTEIN"/>
    <property type="match status" value="1"/>
</dbReference>
<feature type="compositionally biased region" description="Pro residues" evidence="2">
    <location>
        <begin position="61"/>
        <end position="71"/>
    </location>
</feature>
<dbReference type="EMBL" id="JACCJC010000035">
    <property type="protein sequence ID" value="KAF6233655.1"/>
    <property type="molecule type" value="Genomic_DNA"/>
</dbReference>
<feature type="domain" description="EGF-like" evidence="5">
    <location>
        <begin position="649"/>
        <end position="686"/>
    </location>
</feature>
<keyword evidence="3" id="KW-1133">Transmembrane helix</keyword>
<feature type="compositionally biased region" description="Basic and acidic residues" evidence="2">
    <location>
        <begin position="16"/>
        <end position="29"/>
    </location>
</feature>
<feature type="compositionally biased region" description="Polar residues" evidence="2">
    <location>
        <begin position="74"/>
        <end position="90"/>
    </location>
</feature>
<feature type="compositionally biased region" description="Pro residues" evidence="2">
    <location>
        <begin position="239"/>
        <end position="253"/>
    </location>
</feature>
<dbReference type="OrthoDB" id="283575at2759"/>
<feature type="compositionally biased region" description="Low complexity" evidence="2">
    <location>
        <begin position="199"/>
        <end position="221"/>
    </location>
</feature>
<evidence type="ECO:0000256" key="3">
    <source>
        <dbReference type="SAM" id="Phobius"/>
    </source>
</evidence>
<feature type="region of interest" description="Disordered" evidence="2">
    <location>
        <begin position="11"/>
        <end position="389"/>
    </location>
</feature>
<feature type="compositionally biased region" description="Low complexity" evidence="2">
    <location>
        <begin position="460"/>
        <end position="479"/>
    </location>
</feature>
<dbReference type="AlphaFoldDB" id="A0A8H6L301"/>
<feature type="compositionally biased region" description="Pro residues" evidence="2">
    <location>
        <begin position="147"/>
        <end position="163"/>
    </location>
</feature>
<protein>
    <recommendedName>
        <fullName evidence="5">EGF-like domain-containing protein</fullName>
    </recommendedName>
</protein>
<dbReference type="GeneID" id="59289868"/>
<keyword evidence="1" id="KW-1015">Disulfide bond</keyword>
<feature type="compositionally biased region" description="Basic and acidic residues" evidence="2">
    <location>
        <begin position="366"/>
        <end position="375"/>
    </location>
</feature>
<feature type="compositionally biased region" description="Polar residues" evidence="2">
    <location>
        <begin position="100"/>
        <end position="115"/>
    </location>
</feature>
<feature type="disulfide bond" evidence="1">
    <location>
        <begin position="676"/>
        <end position="685"/>
    </location>
</feature>
<evidence type="ECO:0000313" key="6">
    <source>
        <dbReference type="EMBL" id="KAF6233655.1"/>
    </source>
</evidence>